<dbReference type="EMBL" id="CP012748">
    <property type="protein sequence ID" value="ALL70533.1"/>
    <property type="molecule type" value="Genomic_DNA"/>
</dbReference>
<keyword evidence="1" id="KW-0614">Plasmid</keyword>
<organism evidence="1 2">
    <name type="scientific">Paraburkholderia caribensis MBA4</name>
    <dbReference type="NCBI Taxonomy" id="1323664"/>
    <lineage>
        <taxon>Bacteria</taxon>
        <taxon>Pseudomonadati</taxon>
        <taxon>Pseudomonadota</taxon>
        <taxon>Betaproteobacteria</taxon>
        <taxon>Burkholderiales</taxon>
        <taxon>Burkholderiaceae</taxon>
        <taxon>Paraburkholderia</taxon>
    </lineage>
</organism>
<reference evidence="1 2" key="1">
    <citation type="journal article" date="2014" name="Genome Announc.">
        <title>Draft Genome Sequence of the Haloacid-Degrading Burkholderia caribensis Strain MBA4.</title>
        <authorList>
            <person name="Pan Y."/>
            <person name="Kong K.F."/>
            <person name="Tsang J.S."/>
        </authorList>
    </citation>
    <scope>NUCLEOTIDE SEQUENCE [LARGE SCALE GENOMIC DNA]</scope>
    <source>
        <strain evidence="1 2">MBA4</strain>
        <plasmid evidence="2">Plasmid</plasmid>
    </source>
</reference>
<accession>A0A0N7JVY8</accession>
<sequence length="47" mass="5007">MQILNECVSAPAAAGVRTVELSRQAVGGIMYEPRVPHYGLAANNTYS</sequence>
<proteinExistence type="predicted"/>
<evidence type="ECO:0000313" key="1">
    <source>
        <dbReference type="EMBL" id="ALL70533.1"/>
    </source>
</evidence>
<protein>
    <submittedName>
        <fullName evidence="1">Uncharacterized protein</fullName>
    </submittedName>
</protein>
<gene>
    <name evidence="1" type="ORF">K788_0001130</name>
</gene>
<dbReference type="KEGG" id="bcai:K788_0001130"/>
<dbReference type="Proteomes" id="UP000019146">
    <property type="component" value="Plasmid unnamed"/>
</dbReference>
<geneLocation type="plasmid" evidence="2"/>
<name>A0A0N7JVY8_9BURK</name>
<evidence type="ECO:0000313" key="2">
    <source>
        <dbReference type="Proteomes" id="UP000019146"/>
    </source>
</evidence>
<dbReference type="AlphaFoldDB" id="A0A0N7JVY8"/>